<dbReference type="Proteomes" id="UP000002191">
    <property type="component" value="Chromosome"/>
</dbReference>
<dbReference type="KEGG" id="das:Daes_1175"/>
<evidence type="ECO:0000313" key="2">
    <source>
        <dbReference type="EMBL" id="ADU62190.1"/>
    </source>
</evidence>
<evidence type="ECO:0000259" key="1">
    <source>
        <dbReference type="Pfam" id="PF20068"/>
    </source>
</evidence>
<dbReference type="AlphaFoldDB" id="E6VTZ7"/>
<dbReference type="HOGENOM" id="CLU_184327_0_0_7"/>
<accession>E6VTZ7</accession>
<feature type="domain" description="Amphi-Trp" evidence="1">
    <location>
        <begin position="3"/>
        <end position="86"/>
    </location>
</feature>
<dbReference type="NCBIfam" id="TIGR04354">
    <property type="entry name" value="amphi-Trp"/>
    <property type="match status" value="1"/>
</dbReference>
<dbReference type="Pfam" id="PF20068">
    <property type="entry name" value="Amphi-Trp"/>
    <property type="match status" value="1"/>
</dbReference>
<dbReference type="RefSeq" id="WP_013514121.1">
    <property type="nucleotide sequence ID" value="NC_014844.1"/>
</dbReference>
<dbReference type="InterPro" id="IPR027598">
    <property type="entry name" value="Amphi-Trp_dom"/>
</dbReference>
<reference evidence="3" key="1">
    <citation type="submission" date="2010-12" db="EMBL/GenBank/DDBJ databases">
        <title>Complete sequence of Desulfovibrio aespoeensis Aspo-2.</title>
        <authorList>
            <consortium name="US DOE Joint Genome Institute"/>
            <person name="Lucas S."/>
            <person name="Copeland A."/>
            <person name="Lapidus A."/>
            <person name="Cheng J.-F."/>
            <person name="Goodwin L."/>
            <person name="Pitluck S."/>
            <person name="Chertkov O."/>
            <person name="Misra M."/>
            <person name="Detter J.C."/>
            <person name="Han C."/>
            <person name="Tapia R."/>
            <person name="Land M."/>
            <person name="Hauser L."/>
            <person name="Kyrpides N."/>
            <person name="Ivanova N."/>
            <person name="Ovchinnikova G."/>
            <person name="Pedersen K."/>
            <person name="Jagevall S."/>
            <person name="Hazen T."/>
            <person name="Woyke T."/>
        </authorList>
    </citation>
    <scope>NUCLEOTIDE SEQUENCE [LARGE SCALE GENOMIC DNA]</scope>
    <source>
        <strain evidence="3">ATCC 700646 / DSM 10631 / Aspo-2</strain>
    </source>
</reference>
<name>E6VTZ7_PSEA9</name>
<proteinExistence type="predicted"/>
<dbReference type="EMBL" id="CP002431">
    <property type="protein sequence ID" value="ADU62190.1"/>
    <property type="molecule type" value="Genomic_DNA"/>
</dbReference>
<reference evidence="2 3" key="2">
    <citation type="journal article" date="2014" name="Genome Announc.">
        <title>Complete Genome Sequence of the Subsurface, Mesophilic Sulfate-Reducing Bacterium Desulfovibrio aespoeensis Aspo-2.</title>
        <authorList>
            <person name="Pedersen K."/>
            <person name="Bengtsson A."/>
            <person name="Edlund J."/>
            <person name="Rabe L."/>
            <person name="Hazen T."/>
            <person name="Chakraborty R."/>
            <person name="Goodwin L."/>
            <person name="Shapiro N."/>
        </authorList>
    </citation>
    <scope>NUCLEOTIDE SEQUENCE [LARGE SCALE GENOMIC DNA]</scope>
    <source>
        <strain evidence="3">ATCC 700646 / DSM 10631 / Aspo-2</strain>
    </source>
</reference>
<dbReference type="STRING" id="643562.Daes_1175"/>
<dbReference type="eggNOG" id="ENOG5033DZF">
    <property type="taxonomic scope" value="Bacteria"/>
</dbReference>
<sequence length="88" mass="9794">MSEEKFVFDSLQDSETIKAFLASLTEGFEKGSITLSTNGDAIELKPDGLLNFIVKARKKGTENKLSIKVEWKDAAKLKKDTDEKLKVS</sequence>
<evidence type="ECO:0000313" key="3">
    <source>
        <dbReference type="Proteomes" id="UP000002191"/>
    </source>
</evidence>
<gene>
    <name evidence="2" type="ordered locus">Daes_1175</name>
</gene>
<dbReference type="OrthoDB" id="5422838at2"/>
<keyword evidence="3" id="KW-1185">Reference proteome</keyword>
<protein>
    <recommendedName>
        <fullName evidence="1">Amphi-Trp domain-containing protein</fullName>
    </recommendedName>
</protein>
<organism evidence="2 3">
    <name type="scientific">Pseudodesulfovibrio aespoeensis (strain ATCC 700646 / DSM 10631 / Aspo-2)</name>
    <name type="common">Desulfovibrio aespoeensis</name>
    <dbReference type="NCBI Taxonomy" id="643562"/>
    <lineage>
        <taxon>Bacteria</taxon>
        <taxon>Pseudomonadati</taxon>
        <taxon>Thermodesulfobacteriota</taxon>
        <taxon>Desulfovibrionia</taxon>
        <taxon>Desulfovibrionales</taxon>
        <taxon>Desulfovibrionaceae</taxon>
    </lineage>
</organism>